<keyword evidence="1" id="KW-0812">Transmembrane</keyword>
<organism evidence="2 3">
    <name type="scientific">Cuscuta epithymum</name>
    <dbReference type="NCBI Taxonomy" id="186058"/>
    <lineage>
        <taxon>Eukaryota</taxon>
        <taxon>Viridiplantae</taxon>
        <taxon>Streptophyta</taxon>
        <taxon>Embryophyta</taxon>
        <taxon>Tracheophyta</taxon>
        <taxon>Spermatophyta</taxon>
        <taxon>Magnoliopsida</taxon>
        <taxon>eudicotyledons</taxon>
        <taxon>Gunneridae</taxon>
        <taxon>Pentapetalae</taxon>
        <taxon>asterids</taxon>
        <taxon>lamiids</taxon>
        <taxon>Solanales</taxon>
        <taxon>Convolvulaceae</taxon>
        <taxon>Cuscuteae</taxon>
        <taxon>Cuscuta</taxon>
        <taxon>Cuscuta subgen. Cuscuta</taxon>
    </lineage>
</organism>
<protein>
    <submittedName>
        <fullName evidence="2">Uncharacterized protein</fullName>
    </submittedName>
</protein>
<dbReference type="Proteomes" id="UP001152523">
    <property type="component" value="Unassembled WGS sequence"/>
</dbReference>
<keyword evidence="3" id="KW-1185">Reference proteome</keyword>
<comment type="caution">
    <text evidence="2">The sequence shown here is derived from an EMBL/GenBank/DDBJ whole genome shotgun (WGS) entry which is preliminary data.</text>
</comment>
<feature type="transmembrane region" description="Helical" evidence="1">
    <location>
        <begin position="37"/>
        <end position="70"/>
    </location>
</feature>
<evidence type="ECO:0000313" key="2">
    <source>
        <dbReference type="EMBL" id="CAH9079239.1"/>
    </source>
</evidence>
<dbReference type="EMBL" id="CAMAPF010000033">
    <property type="protein sequence ID" value="CAH9079239.1"/>
    <property type="molecule type" value="Genomic_DNA"/>
</dbReference>
<dbReference type="AlphaFoldDB" id="A0AAV0CJX7"/>
<keyword evidence="1" id="KW-0472">Membrane</keyword>
<accession>A0AAV0CJX7</accession>
<sequence>MHVQFVVVGLQGIFQDEGLMICPPREPPPRMMFEAGFRLFCQFILLIFALLFLRFLGMNVVVVVFCIVYFRQTLTLGGGDEGFALATFGSCRPITGQVNHIALYRVIGSPAGPREHSWSVTIH</sequence>
<gene>
    <name evidence="2" type="ORF">CEPIT_LOCUS6776</name>
</gene>
<evidence type="ECO:0000256" key="1">
    <source>
        <dbReference type="SAM" id="Phobius"/>
    </source>
</evidence>
<reference evidence="2" key="1">
    <citation type="submission" date="2022-07" db="EMBL/GenBank/DDBJ databases">
        <authorList>
            <person name="Macas J."/>
            <person name="Novak P."/>
            <person name="Neumann P."/>
        </authorList>
    </citation>
    <scope>NUCLEOTIDE SEQUENCE</scope>
</reference>
<evidence type="ECO:0000313" key="3">
    <source>
        <dbReference type="Proteomes" id="UP001152523"/>
    </source>
</evidence>
<name>A0AAV0CJX7_9ASTE</name>
<keyword evidence="1" id="KW-1133">Transmembrane helix</keyword>
<proteinExistence type="predicted"/>